<dbReference type="PANTHER" id="PTHR20883">
    <property type="entry name" value="PHYTANOYL-COA DIOXYGENASE DOMAIN CONTAINING 1"/>
    <property type="match status" value="1"/>
</dbReference>
<evidence type="ECO:0008006" key="3">
    <source>
        <dbReference type="Google" id="ProtNLM"/>
    </source>
</evidence>
<evidence type="ECO:0000256" key="1">
    <source>
        <dbReference type="ARBA" id="ARBA00001962"/>
    </source>
</evidence>
<name>A0A7S3LL77_9STRA</name>
<dbReference type="SUPFAM" id="SSF51197">
    <property type="entry name" value="Clavaminate synthase-like"/>
    <property type="match status" value="1"/>
</dbReference>
<accession>A0A7S3LL77</accession>
<gene>
    <name evidence="2" type="ORF">ASTO00021_LOCUS4358</name>
</gene>
<comment type="cofactor">
    <cofactor evidence="1">
        <name>Fe cation</name>
        <dbReference type="ChEBI" id="CHEBI:24875"/>
    </cofactor>
</comment>
<sequence>MATTEGSGRRHGEEYVLSKRQLKDFQEKGLAIIENLLTEEELRTIEATYDEYMKNGSSSKQGKDFCDMSKPFNTPREEYSIVNAMLPRVYYPELKGNIYERVAQSIANQLFPDVSMVIDYDQLLDKSPNCTDAVFAWHQDMAYWPPKTTTPDTRTVTFSLALNSTNIENGCIKYIPGSGKSKTLRQHKPLGETREEAHAIRLNIDESKEKISYAQVPRGSASIHDEYVVHGSAGNSSSGSRRTYVIAFRTKDTVEKERSLGFTHSHNDEINWDVFNQWA</sequence>
<dbReference type="EMBL" id="HBIN01005989">
    <property type="protein sequence ID" value="CAE0434047.1"/>
    <property type="molecule type" value="Transcribed_RNA"/>
</dbReference>
<organism evidence="2">
    <name type="scientific">Aplanochytrium stocchinoi</name>
    <dbReference type="NCBI Taxonomy" id="215587"/>
    <lineage>
        <taxon>Eukaryota</taxon>
        <taxon>Sar</taxon>
        <taxon>Stramenopiles</taxon>
        <taxon>Bigyra</taxon>
        <taxon>Labyrinthulomycetes</taxon>
        <taxon>Thraustochytrida</taxon>
        <taxon>Thraustochytriidae</taxon>
        <taxon>Aplanochytrium</taxon>
    </lineage>
</organism>
<protein>
    <recommendedName>
        <fullName evidence="3">Fe2OG dioxygenase domain-containing protein</fullName>
    </recommendedName>
</protein>
<dbReference type="Gene3D" id="2.60.120.620">
    <property type="entry name" value="q2cbj1_9rhob like domain"/>
    <property type="match status" value="1"/>
</dbReference>
<dbReference type="Pfam" id="PF05721">
    <property type="entry name" value="PhyH"/>
    <property type="match status" value="1"/>
</dbReference>
<evidence type="ECO:0000313" key="2">
    <source>
        <dbReference type="EMBL" id="CAE0434047.1"/>
    </source>
</evidence>
<dbReference type="AlphaFoldDB" id="A0A7S3LL77"/>
<dbReference type="InterPro" id="IPR008775">
    <property type="entry name" value="Phytyl_CoA_dOase-like"/>
</dbReference>
<dbReference type="PANTHER" id="PTHR20883:SF46">
    <property type="entry name" value="PHYTANOYL-COA HYDROXYLASE"/>
    <property type="match status" value="1"/>
</dbReference>
<reference evidence="2" key="1">
    <citation type="submission" date="2021-01" db="EMBL/GenBank/DDBJ databases">
        <authorList>
            <person name="Corre E."/>
            <person name="Pelletier E."/>
            <person name="Niang G."/>
            <person name="Scheremetjew M."/>
            <person name="Finn R."/>
            <person name="Kale V."/>
            <person name="Holt S."/>
            <person name="Cochrane G."/>
            <person name="Meng A."/>
            <person name="Brown T."/>
            <person name="Cohen L."/>
        </authorList>
    </citation>
    <scope>NUCLEOTIDE SEQUENCE</scope>
    <source>
        <strain evidence="2">GSBS06</strain>
    </source>
</reference>
<proteinExistence type="predicted"/>